<dbReference type="GO" id="GO:0012505">
    <property type="term" value="C:endomembrane system"/>
    <property type="evidence" value="ECO:0007669"/>
    <property type="project" value="UniProtKB-SubCell"/>
</dbReference>
<keyword evidence="3 6" id="KW-1133">Transmembrane helix</keyword>
<gene>
    <name evidence="9" type="ORF">AJ80_02519</name>
</gene>
<dbReference type="InterPro" id="IPR012919">
    <property type="entry name" value="SUN_dom"/>
</dbReference>
<evidence type="ECO:0000313" key="10">
    <source>
        <dbReference type="Proteomes" id="UP000224634"/>
    </source>
</evidence>
<reference evidence="9 10" key="1">
    <citation type="submission" date="2017-10" db="EMBL/GenBank/DDBJ databases">
        <title>Comparative genomics in systemic dimorphic fungi from Ajellomycetaceae.</title>
        <authorList>
            <person name="Munoz J.F."/>
            <person name="Mcewen J.G."/>
            <person name="Clay O.K."/>
            <person name="Cuomo C.A."/>
        </authorList>
    </citation>
    <scope>NUCLEOTIDE SEQUENCE [LARGE SCALE GENOMIC DNA]</scope>
    <source>
        <strain evidence="9 10">UAMH7299</strain>
    </source>
</reference>
<dbReference type="GO" id="GO:0016020">
    <property type="term" value="C:membrane"/>
    <property type="evidence" value="ECO:0007669"/>
    <property type="project" value="InterPro"/>
</dbReference>
<keyword evidence="7" id="KW-0732">Signal</keyword>
<dbReference type="GO" id="GO:0005737">
    <property type="term" value="C:cytoplasm"/>
    <property type="evidence" value="ECO:0007669"/>
    <property type="project" value="TreeGrafter"/>
</dbReference>
<dbReference type="STRING" id="1447883.A0A2B7YQV2"/>
<evidence type="ECO:0000256" key="3">
    <source>
        <dbReference type="ARBA" id="ARBA00022989"/>
    </source>
</evidence>
<feature type="compositionally biased region" description="Polar residues" evidence="5">
    <location>
        <begin position="471"/>
        <end position="488"/>
    </location>
</feature>
<dbReference type="PANTHER" id="PTHR12953">
    <property type="entry name" value="MEMBRANE PROTEIN CH1 RELATED"/>
    <property type="match status" value="1"/>
</dbReference>
<dbReference type="Pfam" id="PF07738">
    <property type="entry name" value="Sad1_UNC"/>
    <property type="match status" value="1"/>
</dbReference>
<evidence type="ECO:0000256" key="6">
    <source>
        <dbReference type="SAM" id="Phobius"/>
    </source>
</evidence>
<proteinExistence type="predicted"/>
<accession>A0A2B7YQV2</accession>
<name>A0A2B7YQV2_POLH7</name>
<dbReference type="FunFam" id="2.60.120.260:FF:000082">
    <property type="entry name" value="Sad1/UNC domain protein"/>
    <property type="match status" value="1"/>
</dbReference>
<feature type="region of interest" description="Disordered" evidence="5">
    <location>
        <begin position="101"/>
        <end position="139"/>
    </location>
</feature>
<comment type="subcellular location">
    <subcellularLocation>
        <location evidence="1">Endomembrane system</location>
    </subcellularLocation>
</comment>
<feature type="compositionally biased region" description="Polar residues" evidence="5">
    <location>
        <begin position="528"/>
        <end position="549"/>
    </location>
</feature>
<dbReference type="GO" id="GO:0034975">
    <property type="term" value="P:protein folding in endoplasmic reticulum"/>
    <property type="evidence" value="ECO:0007669"/>
    <property type="project" value="TreeGrafter"/>
</dbReference>
<dbReference type="OrthoDB" id="434771at2759"/>
<feature type="compositionally biased region" description="Polar residues" evidence="5">
    <location>
        <begin position="610"/>
        <end position="624"/>
    </location>
</feature>
<feature type="region of interest" description="Disordered" evidence="5">
    <location>
        <begin position="518"/>
        <end position="642"/>
    </location>
</feature>
<dbReference type="PANTHER" id="PTHR12953:SF0">
    <property type="entry name" value="SUN DOMAIN-CONTAINING OSSIFICATION FACTOR"/>
    <property type="match status" value="1"/>
</dbReference>
<feature type="compositionally biased region" description="Basic residues" evidence="5">
    <location>
        <begin position="818"/>
        <end position="836"/>
    </location>
</feature>
<feature type="compositionally biased region" description="Polar residues" evidence="5">
    <location>
        <begin position="230"/>
        <end position="239"/>
    </location>
</feature>
<dbReference type="AlphaFoldDB" id="A0A2B7YQV2"/>
<feature type="signal peptide" evidence="7">
    <location>
        <begin position="1"/>
        <end position="37"/>
    </location>
</feature>
<keyword evidence="10" id="KW-1185">Reference proteome</keyword>
<keyword evidence="2 6" id="KW-0812">Transmembrane</keyword>
<dbReference type="Gene3D" id="2.60.120.260">
    <property type="entry name" value="Galactose-binding domain-like"/>
    <property type="match status" value="1"/>
</dbReference>
<feature type="compositionally biased region" description="Polar residues" evidence="5">
    <location>
        <begin position="800"/>
        <end position="810"/>
    </location>
</feature>
<evidence type="ECO:0000256" key="7">
    <source>
        <dbReference type="SAM" id="SignalP"/>
    </source>
</evidence>
<dbReference type="InterPro" id="IPR045120">
    <property type="entry name" value="Suco/Slp1-like"/>
</dbReference>
<evidence type="ECO:0000256" key="2">
    <source>
        <dbReference type="ARBA" id="ARBA00022692"/>
    </source>
</evidence>
<dbReference type="PROSITE" id="PS51469">
    <property type="entry name" value="SUN"/>
    <property type="match status" value="1"/>
</dbReference>
<protein>
    <recommendedName>
        <fullName evidence="8">SUN domain-containing protein</fullName>
    </recommendedName>
</protein>
<comment type="caution">
    <text evidence="9">The sequence shown here is derived from an EMBL/GenBank/DDBJ whole genome shotgun (WGS) entry which is preliminary data.</text>
</comment>
<evidence type="ECO:0000256" key="5">
    <source>
        <dbReference type="SAM" id="MobiDB-lite"/>
    </source>
</evidence>
<feature type="region of interest" description="Disordered" evidence="5">
    <location>
        <begin position="421"/>
        <end position="494"/>
    </location>
</feature>
<evidence type="ECO:0000256" key="4">
    <source>
        <dbReference type="ARBA" id="ARBA00023136"/>
    </source>
</evidence>
<feature type="region of interest" description="Disordered" evidence="5">
    <location>
        <begin position="161"/>
        <end position="190"/>
    </location>
</feature>
<organism evidence="9 10">
    <name type="scientific">Polytolypa hystricis (strain UAMH7299)</name>
    <dbReference type="NCBI Taxonomy" id="1447883"/>
    <lineage>
        <taxon>Eukaryota</taxon>
        <taxon>Fungi</taxon>
        <taxon>Dikarya</taxon>
        <taxon>Ascomycota</taxon>
        <taxon>Pezizomycotina</taxon>
        <taxon>Eurotiomycetes</taxon>
        <taxon>Eurotiomycetidae</taxon>
        <taxon>Onygenales</taxon>
        <taxon>Onygenales incertae sedis</taxon>
        <taxon>Polytolypa</taxon>
    </lineage>
</organism>
<dbReference type="Proteomes" id="UP000224634">
    <property type="component" value="Unassembled WGS sequence"/>
</dbReference>
<evidence type="ECO:0000259" key="8">
    <source>
        <dbReference type="PROSITE" id="PS51469"/>
    </source>
</evidence>
<feature type="region of interest" description="Disordered" evidence="5">
    <location>
        <begin position="208"/>
        <end position="262"/>
    </location>
</feature>
<feature type="compositionally biased region" description="Polar residues" evidence="5">
    <location>
        <begin position="441"/>
        <end position="458"/>
    </location>
</feature>
<feature type="chain" id="PRO_5012337939" description="SUN domain-containing protein" evidence="7">
    <location>
        <begin position="38"/>
        <end position="948"/>
    </location>
</feature>
<evidence type="ECO:0000313" key="9">
    <source>
        <dbReference type="EMBL" id="PGH23409.1"/>
    </source>
</evidence>
<feature type="compositionally biased region" description="Polar residues" evidence="5">
    <location>
        <begin position="111"/>
        <end position="122"/>
    </location>
</feature>
<evidence type="ECO:0000256" key="1">
    <source>
        <dbReference type="ARBA" id="ARBA00004308"/>
    </source>
</evidence>
<dbReference type="EMBL" id="PDNA01000024">
    <property type="protein sequence ID" value="PGH23409.1"/>
    <property type="molecule type" value="Genomic_DNA"/>
</dbReference>
<feature type="compositionally biased region" description="Basic and acidic residues" evidence="5">
    <location>
        <begin position="579"/>
        <end position="592"/>
    </location>
</feature>
<sequence length="948" mass="103386">MRRRSSSFSLPTKTLLPRGTDFLLYLLGFVAVAGVDGGNAVNPHNNNYTDPHSICPMRGFADVQREYIRHPICWEPRWIADVKVEESTTQPSAAVITAAATTKGGADDTGSHPSSISVSVGATGSPAPETDQELDTDSPLDNAKFLSFEEWKNLNLAKVGQSAEHVRGTRQGGADTAAKGGRTRPGGIDNALDSLGEDAEIELEFGGFGPEDSGPASWERKVGEDGQIPPVQSGQQGHAATQGAVGEVQADSESLGSRSRRKNAGTTCKQRFNYASFDCAATVLKNNPECKGSSAILIENKDSYMLNECRAKDKFVILELCDDILIDTIVLANYEFFSSIFRTFRVSVSDRYPAKADKWKELGTYEAHNTREVQAFAVENPLIWARYVKIEFLTHYGSEFYCPVSLIRVHGTTMMEEYKNDGEVRGDEDVAEDAAVADAAQETQVSEGIVSGGQTLPSSAEGDAENPPTEAGQQSTQREQVVSPTPTRVTPHDICVPKGNEIEALLLRNFTYDNNTATCAVQDPPRYTPTQTATPVETHSTAVASQTLDNAADIPPSAPPKHEGSASSDAPVAAQPDTENGHAQKVGHESRHPSSSSSSSSAIPRDESATVASTETQKPSSTVVQQQHHQAPPPPNPTTQESFFKSVNKRLQMLETNSSLSLLYIEEQSRILREAFNKVEKRQLAKTSTFLEGLNTTVLHELREFRRQYDQTWQSVVIEFEQQRQQYHREVFAATTQLSVLADELVFQKRVLIIQSIFVLICFGLVLFSRTTVGSYLEFSRVHSIVSRSQSFRSPSPSFETPSNSPSSDSYHQDKQRLHFTHGHHQQQHSHHHHRRSPSEESLDEDILPNNNNNINNNPTIAYSPPTPISETASHCHSDGEEEKGDPSSASRSHYQSSVRSSSSDAASSALGSVAVSPAIRPESSSPILGGNPAGELEVLLEASQGQS</sequence>
<feature type="region of interest" description="Disordered" evidence="5">
    <location>
        <begin position="791"/>
        <end position="933"/>
    </location>
</feature>
<feature type="transmembrane region" description="Helical" evidence="6">
    <location>
        <begin position="751"/>
        <end position="768"/>
    </location>
</feature>
<keyword evidence="4 6" id="KW-0472">Membrane</keyword>
<feature type="domain" description="SUN" evidence="8">
    <location>
        <begin position="243"/>
        <end position="414"/>
    </location>
</feature>
<feature type="compositionally biased region" description="Low complexity" evidence="5">
    <location>
        <begin position="888"/>
        <end position="919"/>
    </location>
</feature>